<dbReference type="PANTHER" id="PTHR12186:SF2">
    <property type="entry name" value="FGFR1 ONCOGENE PARTNER 2 HOMOLOG"/>
    <property type="match status" value="1"/>
</dbReference>
<feature type="non-terminal residue" evidence="5">
    <location>
        <position position="1"/>
    </location>
</feature>
<name>A0A267F428_9PLAT</name>
<keyword evidence="6" id="KW-1185">Reference proteome</keyword>
<evidence type="ECO:0000256" key="4">
    <source>
        <dbReference type="SAM" id="MobiDB-lite"/>
    </source>
</evidence>
<comment type="caution">
    <text evidence="5">The sequence shown here is derived from an EMBL/GenBank/DDBJ whole genome shotgun (WGS) entry which is preliminary data.</text>
</comment>
<feature type="region of interest" description="Disordered" evidence="4">
    <location>
        <begin position="214"/>
        <end position="255"/>
    </location>
</feature>
<evidence type="ECO:0000313" key="6">
    <source>
        <dbReference type="Proteomes" id="UP000215902"/>
    </source>
</evidence>
<dbReference type="Proteomes" id="UP000215902">
    <property type="component" value="Unassembled WGS sequence"/>
</dbReference>
<accession>A0A267F428</accession>
<dbReference type="EMBL" id="NIVC01001389">
    <property type="protein sequence ID" value="PAA68528.1"/>
    <property type="molecule type" value="Genomic_DNA"/>
</dbReference>
<dbReference type="OrthoDB" id="21214at2759"/>
<proteinExistence type="inferred from homology"/>
<gene>
    <name evidence="5" type="ORF">BOX15_Mlig012620g1</name>
</gene>
<evidence type="ECO:0000256" key="2">
    <source>
        <dbReference type="ARBA" id="ARBA00023054"/>
    </source>
</evidence>
<dbReference type="Pfam" id="PF05769">
    <property type="entry name" value="SIKE"/>
    <property type="match status" value="1"/>
</dbReference>
<feature type="coiled-coil region" evidence="3">
    <location>
        <begin position="86"/>
        <end position="120"/>
    </location>
</feature>
<dbReference type="AlphaFoldDB" id="A0A267F428"/>
<dbReference type="PANTHER" id="PTHR12186">
    <property type="entry name" value="SIKE FAMILY MEMBER"/>
    <property type="match status" value="1"/>
</dbReference>
<evidence type="ECO:0000256" key="3">
    <source>
        <dbReference type="SAM" id="Coils"/>
    </source>
</evidence>
<keyword evidence="2 3" id="KW-0175">Coiled coil</keyword>
<protein>
    <submittedName>
        <fullName evidence="5">Uncharacterized protein</fullName>
    </submittedName>
</protein>
<reference evidence="5 6" key="1">
    <citation type="submission" date="2017-06" db="EMBL/GenBank/DDBJ databases">
        <title>A platform for efficient transgenesis in Macrostomum lignano, a flatworm model organism for stem cell research.</title>
        <authorList>
            <person name="Berezikov E."/>
        </authorList>
    </citation>
    <scope>NUCLEOTIDE SEQUENCE [LARGE SCALE GENOMIC DNA]</scope>
    <source>
        <strain evidence="5">DV1</strain>
        <tissue evidence="5">Whole organism</tissue>
    </source>
</reference>
<sequence length="255" mass="27498">LHPSAASRSAIPNSPLAVNLSSADMSSLESLLLEARQLAGRLQSREEAADSLIGKAEALKKRMEGQRQYQEDVCQLSELAACKRPRARLLVSIAAENKRVKELEAENAELRLSLEEHQTFMEVLMNKYREQMRRSEEVDLAARQQPALAASRESTATLALQEKVQEMACVMREALRREDDHVTQLEEDLTRLRTENATLRELLRIATAAAAAASGCASRSGSTSGAAAGASVGGQSHSRASSRVGIGSPSSGDSA</sequence>
<dbReference type="InterPro" id="IPR008555">
    <property type="entry name" value="SIKE"/>
</dbReference>
<evidence type="ECO:0000313" key="5">
    <source>
        <dbReference type="EMBL" id="PAA68528.1"/>
    </source>
</evidence>
<feature type="compositionally biased region" description="Low complexity" evidence="4">
    <location>
        <begin position="214"/>
        <end position="234"/>
    </location>
</feature>
<feature type="coiled-coil region" evidence="3">
    <location>
        <begin position="175"/>
        <end position="202"/>
    </location>
</feature>
<organism evidence="5 6">
    <name type="scientific">Macrostomum lignano</name>
    <dbReference type="NCBI Taxonomy" id="282301"/>
    <lineage>
        <taxon>Eukaryota</taxon>
        <taxon>Metazoa</taxon>
        <taxon>Spiralia</taxon>
        <taxon>Lophotrochozoa</taxon>
        <taxon>Platyhelminthes</taxon>
        <taxon>Rhabditophora</taxon>
        <taxon>Macrostomorpha</taxon>
        <taxon>Macrostomida</taxon>
        <taxon>Macrostomidae</taxon>
        <taxon>Macrostomum</taxon>
    </lineage>
</organism>
<comment type="similarity">
    <text evidence="1">Belongs to the SIKE family.</text>
</comment>
<evidence type="ECO:0000256" key="1">
    <source>
        <dbReference type="ARBA" id="ARBA00005537"/>
    </source>
</evidence>
<dbReference type="STRING" id="282301.A0A267F428"/>